<evidence type="ECO:0000313" key="1">
    <source>
        <dbReference type="EMBL" id="RZT02908.1"/>
    </source>
</evidence>
<reference evidence="1 2" key="1">
    <citation type="submission" date="2019-02" db="EMBL/GenBank/DDBJ databases">
        <title>Genomic Encyclopedia of Type Strains, Phase IV (KMG-IV): sequencing the most valuable type-strain genomes for metagenomic binning, comparative biology and taxonomic classification.</title>
        <authorList>
            <person name="Goeker M."/>
        </authorList>
    </citation>
    <scope>NUCLEOTIDE SEQUENCE [LARGE SCALE GENOMIC DNA]</scope>
    <source>
        <strain evidence="1 2">DSM 29486</strain>
    </source>
</reference>
<keyword evidence="2" id="KW-1185">Reference proteome</keyword>
<evidence type="ECO:0000313" key="2">
    <source>
        <dbReference type="Proteomes" id="UP000292927"/>
    </source>
</evidence>
<dbReference type="Proteomes" id="UP000292927">
    <property type="component" value="Unassembled WGS sequence"/>
</dbReference>
<dbReference type="InterPro" id="IPR053746">
    <property type="entry name" value="Viral_HT_Connector_Assembly"/>
</dbReference>
<dbReference type="InterPro" id="IPR021146">
    <property type="entry name" value="Phage_gp6-like_head-tail"/>
</dbReference>
<proteinExistence type="predicted"/>
<dbReference type="EMBL" id="SGXF01000001">
    <property type="protein sequence ID" value="RZT02908.1"/>
    <property type="molecule type" value="Genomic_DNA"/>
</dbReference>
<organism evidence="1 2">
    <name type="scientific">Cuneatibacter caecimuris</name>
    <dbReference type="NCBI Taxonomy" id="1796618"/>
    <lineage>
        <taxon>Bacteria</taxon>
        <taxon>Bacillati</taxon>
        <taxon>Bacillota</taxon>
        <taxon>Clostridia</taxon>
        <taxon>Lachnospirales</taxon>
        <taxon>Lachnospiraceae</taxon>
        <taxon>Cuneatibacter</taxon>
    </lineage>
</organism>
<accession>A0A4Q7PS15</accession>
<comment type="caution">
    <text evidence="1">The sequence shown here is derived from an EMBL/GenBank/DDBJ whole genome shotgun (WGS) entry which is preliminary data.</text>
</comment>
<dbReference type="Pfam" id="PF05135">
    <property type="entry name" value="Phage_connect_1"/>
    <property type="match status" value="1"/>
</dbReference>
<name>A0A4Q7PS15_9FIRM</name>
<protein>
    <submittedName>
        <fullName evidence="1">Gp6-like head-tail connector protein</fullName>
    </submittedName>
</protein>
<dbReference type="Gene3D" id="1.10.246.150">
    <property type="match status" value="1"/>
</dbReference>
<dbReference type="CDD" id="cd08055">
    <property type="entry name" value="gp15"/>
    <property type="match status" value="1"/>
</dbReference>
<dbReference type="RefSeq" id="WP_130433683.1">
    <property type="nucleotide sequence ID" value="NZ_SGXF01000001.1"/>
</dbReference>
<dbReference type="AlphaFoldDB" id="A0A4Q7PS15"/>
<gene>
    <name evidence="1" type="ORF">EV209_1038</name>
</gene>
<dbReference type="OrthoDB" id="2054081at2"/>
<sequence length="104" mass="11685">MTELEKLKKITGEKDEALLQILMEDAEQFVLSYTGRTILVGGLTKAVRDLAVIALNRLGTEGESGRSEAGESYSFSEVPRQVYDELNRYRLARVGGTRFENEKK</sequence>